<comment type="caution">
    <text evidence="3">The sequence shown here is derived from an EMBL/GenBank/DDBJ whole genome shotgun (WGS) entry which is preliminary data.</text>
</comment>
<gene>
    <name evidence="3" type="ORF">JI744_05165</name>
</gene>
<dbReference type="PIRSF" id="PIRSF000883">
    <property type="entry name" value="Pesterase_MJ0912"/>
    <property type="match status" value="1"/>
</dbReference>
<keyword evidence="4" id="KW-1185">Reference proteome</keyword>
<dbReference type="InterPro" id="IPR050126">
    <property type="entry name" value="Ap4A_hydrolase"/>
</dbReference>
<dbReference type="PANTHER" id="PTHR42850:SF2">
    <property type="entry name" value="BLL5683 PROTEIN"/>
    <property type="match status" value="1"/>
</dbReference>
<dbReference type="CDD" id="cd00838">
    <property type="entry name" value="MPP_superfamily"/>
    <property type="match status" value="1"/>
</dbReference>
<comment type="similarity">
    <text evidence="1">Belongs to the metallophosphoesterase superfamily. YfcE family.</text>
</comment>
<dbReference type="EMBL" id="JAESVP010000002">
    <property type="protein sequence ID" value="MBL4927492.1"/>
    <property type="molecule type" value="Genomic_DNA"/>
</dbReference>
<dbReference type="PANTHER" id="PTHR42850">
    <property type="entry name" value="METALLOPHOSPHOESTERASE"/>
    <property type="match status" value="1"/>
</dbReference>
<evidence type="ECO:0000313" key="4">
    <source>
        <dbReference type="Proteomes" id="UP000619033"/>
    </source>
</evidence>
<dbReference type="SUPFAM" id="SSF56300">
    <property type="entry name" value="Metallo-dependent phosphatases"/>
    <property type="match status" value="1"/>
</dbReference>
<evidence type="ECO:0000313" key="3">
    <source>
        <dbReference type="EMBL" id="MBL4927492.1"/>
    </source>
</evidence>
<feature type="domain" description="Calcineurin-like phosphoesterase" evidence="2">
    <location>
        <begin position="1"/>
        <end position="209"/>
    </location>
</feature>
<dbReference type="AlphaFoldDB" id="A0A8J7MNH8"/>
<dbReference type="InterPro" id="IPR024654">
    <property type="entry name" value="Calcineurin-like_PHP_lpxH"/>
</dbReference>
<dbReference type="GO" id="GO:0016791">
    <property type="term" value="F:phosphatase activity"/>
    <property type="evidence" value="ECO:0007669"/>
    <property type="project" value="TreeGrafter"/>
</dbReference>
<proteinExistence type="inferred from homology"/>
<evidence type="ECO:0000256" key="1">
    <source>
        <dbReference type="ARBA" id="ARBA00008950"/>
    </source>
</evidence>
<sequence length="246" mass="26733">MRLAILTDIHANREAFSAVLADMADRQIDRIVFLGDFVGYGPDPGWCLDKAMDLVAAGAMAVRGNHDRAVGLADGTLNANARKVIDWTVDRLTVPQKMFLSGLPLVIEDGDLLFTHASANSPDDWIYVTNEQKARPSFLVSKARLIVVGHVHRPQLYSCDRSGRVAGHQVPIGHPLPLLGSRRWLAVVGSVGQPRDGSSLAGYAILDKSTNELTFRRVGYDSATTARKVRAAGLPEALAMRLIRGE</sequence>
<dbReference type="InterPro" id="IPR011152">
    <property type="entry name" value="Pesterase_MJ0912"/>
</dbReference>
<evidence type="ECO:0000259" key="2">
    <source>
        <dbReference type="Pfam" id="PF12850"/>
    </source>
</evidence>
<dbReference type="Pfam" id="PF12850">
    <property type="entry name" value="Metallophos_2"/>
    <property type="match status" value="1"/>
</dbReference>
<reference evidence="3" key="1">
    <citation type="submission" date="2021-01" db="EMBL/GenBank/DDBJ databases">
        <title>Genome seq and assembly of Tabrizicola sp. KVB23.</title>
        <authorList>
            <person name="Chhetri G."/>
        </authorList>
    </citation>
    <scope>NUCLEOTIDE SEQUENCE</scope>
    <source>
        <strain evidence="3">KVB23</strain>
    </source>
</reference>
<dbReference type="InterPro" id="IPR029052">
    <property type="entry name" value="Metallo-depent_PP-like"/>
</dbReference>
<accession>A0A8J7MNH8</accession>
<organism evidence="3 4">
    <name type="scientific">Fuscibacter oryzae</name>
    <dbReference type="NCBI Taxonomy" id="2803939"/>
    <lineage>
        <taxon>Bacteria</taxon>
        <taxon>Pseudomonadati</taxon>
        <taxon>Pseudomonadota</taxon>
        <taxon>Alphaproteobacteria</taxon>
        <taxon>Rhodobacterales</taxon>
        <taxon>Paracoccaceae</taxon>
        <taxon>Fuscibacter</taxon>
    </lineage>
</organism>
<dbReference type="Gene3D" id="3.60.21.10">
    <property type="match status" value="1"/>
</dbReference>
<dbReference type="GO" id="GO:0005737">
    <property type="term" value="C:cytoplasm"/>
    <property type="evidence" value="ECO:0007669"/>
    <property type="project" value="TreeGrafter"/>
</dbReference>
<protein>
    <submittedName>
        <fullName evidence="3">Metallophosphoesterase</fullName>
    </submittedName>
</protein>
<name>A0A8J7MNH8_9RHOB</name>
<dbReference type="RefSeq" id="WP_202658620.1">
    <property type="nucleotide sequence ID" value="NZ_JAESVP010000002.1"/>
</dbReference>
<dbReference type="Proteomes" id="UP000619033">
    <property type="component" value="Unassembled WGS sequence"/>
</dbReference>